<evidence type="ECO:0000256" key="2">
    <source>
        <dbReference type="PROSITE-ProRule" id="PRU00708"/>
    </source>
</evidence>
<dbReference type="InterPro" id="IPR002885">
    <property type="entry name" value="PPR_rpt"/>
</dbReference>
<dbReference type="Proteomes" id="UP000626109">
    <property type="component" value="Unassembled WGS sequence"/>
</dbReference>
<sequence length="343" mass="37381">MGLAGASIWEPRHFRILTQDVGFAFQGVSVDHIHGCCSSSGALRARRDAVIEVGSGRNQLRPELRLILSLGPVPSREQVVGALTTALPQWRTNPKIATATLAALARQKLADVSLKVLEVMLANNVAVNVFHCNSVISACEKTGQWQPALNLLRGMHENKVLPDVISFNERMSMADGTEPFDSDTVQQAGSKRSQLQRRHQCLAEWGPVASVHAAADQHAEDVSFNAAISACEVQSKWQCLQLRNQLRRVHQLLRESGAVASVSMRVMPNQVCYNSAMSACSSGGQWQLVLSILTDMSEAASVSSGDISYDSAVRASERAIQLEPTLRLLSHMQHASILCFKSF</sequence>
<proteinExistence type="predicted"/>
<dbReference type="AlphaFoldDB" id="A0A813KUG8"/>
<evidence type="ECO:0000313" key="3">
    <source>
        <dbReference type="EMBL" id="CAE8713393.1"/>
    </source>
</evidence>
<evidence type="ECO:0000256" key="1">
    <source>
        <dbReference type="ARBA" id="ARBA00022737"/>
    </source>
</evidence>
<gene>
    <name evidence="3" type="ORF">PGLA2088_LOCUS37504</name>
</gene>
<feature type="repeat" description="PPR" evidence="2">
    <location>
        <begin position="128"/>
        <end position="162"/>
    </location>
</feature>
<reference evidence="3" key="1">
    <citation type="submission" date="2021-02" db="EMBL/GenBank/DDBJ databases">
        <authorList>
            <person name="Dougan E. K."/>
            <person name="Rhodes N."/>
            <person name="Thang M."/>
            <person name="Chan C."/>
        </authorList>
    </citation>
    <scope>NUCLEOTIDE SEQUENCE</scope>
</reference>
<dbReference type="NCBIfam" id="TIGR00756">
    <property type="entry name" value="PPR"/>
    <property type="match status" value="1"/>
</dbReference>
<protein>
    <recommendedName>
        <fullName evidence="5">Pentatricopeptide repeat-containing protein</fullName>
    </recommendedName>
</protein>
<evidence type="ECO:0000313" key="4">
    <source>
        <dbReference type="Proteomes" id="UP000626109"/>
    </source>
</evidence>
<keyword evidence="1" id="KW-0677">Repeat</keyword>
<dbReference type="PROSITE" id="PS51375">
    <property type="entry name" value="PPR"/>
    <property type="match status" value="1"/>
</dbReference>
<dbReference type="PANTHER" id="PTHR47447:SF17">
    <property type="entry name" value="OS12G0638900 PROTEIN"/>
    <property type="match status" value="1"/>
</dbReference>
<dbReference type="Pfam" id="PF01535">
    <property type="entry name" value="PPR"/>
    <property type="match status" value="1"/>
</dbReference>
<dbReference type="EMBL" id="CAJNNW010032488">
    <property type="protein sequence ID" value="CAE8713393.1"/>
    <property type="molecule type" value="Genomic_DNA"/>
</dbReference>
<name>A0A813KUG8_POLGL</name>
<organism evidence="3 4">
    <name type="scientific">Polarella glacialis</name>
    <name type="common">Dinoflagellate</name>
    <dbReference type="NCBI Taxonomy" id="89957"/>
    <lineage>
        <taxon>Eukaryota</taxon>
        <taxon>Sar</taxon>
        <taxon>Alveolata</taxon>
        <taxon>Dinophyceae</taxon>
        <taxon>Suessiales</taxon>
        <taxon>Suessiaceae</taxon>
        <taxon>Polarella</taxon>
    </lineage>
</organism>
<dbReference type="PANTHER" id="PTHR47447">
    <property type="entry name" value="OS03G0856100 PROTEIN"/>
    <property type="match status" value="1"/>
</dbReference>
<dbReference type="Pfam" id="PF13812">
    <property type="entry name" value="PPR_3"/>
    <property type="match status" value="1"/>
</dbReference>
<dbReference type="Gene3D" id="1.25.40.10">
    <property type="entry name" value="Tetratricopeptide repeat domain"/>
    <property type="match status" value="2"/>
</dbReference>
<comment type="caution">
    <text evidence="3">The sequence shown here is derived from an EMBL/GenBank/DDBJ whole genome shotgun (WGS) entry which is preliminary data.</text>
</comment>
<accession>A0A813KUG8</accession>
<dbReference type="InterPro" id="IPR011990">
    <property type="entry name" value="TPR-like_helical_dom_sf"/>
</dbReference>
<evidence type="ECO:0008006" key="5">
    <source>
        <dbReference type="Google" id="ProtNLM"/>
    </source>
</evidence>